<proteinExistence type="predicted"/>
<organism evidence="2 3">
    <name type="scientific">Hohenbuehelia grisea</name>
    <dbReference type="NCBI Taxonomy" id="104357"/>
    <lineage>
        <taxon>Eukaryota</taxon>
        <taxon>Fungi</taxon>
        <taxon>Dikarya</taxon>
        <taxon>Basidiomycota</taxon>
        <taxon>Agaricomycotina</taxon>
        <taxon>Agaricomycetes</taxon>
        <taxon>Agaricomycetidae</taxon>
        <taxon>Agaricales</taxon>
        <taxon>Pleurotineae</taxon>
        <taxon>Pleurotaceae</taxon>
        <taxon>Hohenbuehelia</taxon>
    </lineage>
</organism>
<accession>A0ABR3JXQ2</accession>
<comment type="caution">
    <text evidence="2">The sequence shown here is derived from an EMBL/GenBank/DDBJ whole genome shotgun (WGS) entry which is preliminary data.</text>
</comment>
<feature type="region of interest" description="Disordered" evidence="1">
    <location>
        <begin position="1"/>
        <end position="95"/>
    </location>
</feature>
<evidence type="ECO:0000256" key="1">
    <source>
        <dbReference type="SAM" id="MobiDB-lite"/>
    </source>
</evidence>
<gene>
    <name evidence="2" type="ORF">HGRIS_005430</name>
</gene>
<evidence type="ECO:0000313" key="2">
    <source>
        <dbReference type="EMBL" id="KAL0960389.1"/>
    </source>
</evidence>
<feature type="compositionally biased region" description="Polar residues" evidence="1">
    <location>
        <begin position="369"/>
        <end position="380"/>
    </location>
</feature>
<evidence type="ECO:0008006" key="4">
    <source>
        <dbReference type="Google" id="ProtNLM"/>
    </source>
</evidence>
<sequence length="500" mass="55458">MSSHTKRSSTPPLRINLRDQSLFQAENDDKRQKRNPPVSSSPTTPPPDEHDGPYVPEHYGSSLAKSSTKVTPEKRIERGSSVASSQQSRIRTTVNRHLGVQDKALSTSSRQKLRICAITGYTHEMDDVQFSHVTPRATGNAILTKLEWVWNMQLGTLNLDTRKNVHTIIDSIHKRFDHMNPFSCLWLPWDVEILRQFEHNWKLSTTRLDPNSLYGRQKKFAYRFIASPEMKNFLGFQTYKGPLTDVKKGVVEQHLYPFTEVPPLTLTIFPHFVVYDTGRKLETLVRDQEPSISLIHNHFSKLTDIEAQALIICFKLYKRWMSATPSGNFLAGSILSPSADEQPDPGSSSTSTNSRATRASMRSKAASAQHKNTMEASGSRTCPDDSGLVAPDDSASCMDVPSECDDDEEGMMKEGQPSQSAPEGIGGQAAAVKAWTEDVWRQTFSRLDFGLASQVPVGSPEGDAHADGVHGFGALAYSASGPVVSKPARNANQYIIRLCI</sequence>
<keyword evidence="3" id="KW-1185">Reference proteome</keyword>
<name>A0ABR3JXQ2_9AGAR</name>
<feature type="compositionally biased region" description="Polar residues" evidence="1">
    <location>
        <begin position="81"/>
        <end position="95"/>
    </location>
</feature>
<reference evidence="3" key="1">
    <citation type="submission" date="2024-06" db="EMBL/GenBank/DDBJ databases">
        <title>Multi-omics analyses provide insights into the biosynthesis of the anticancer antibiotic pleurotin in Hohenbuehelia grisea.</title>
        <authorList>
            <person name="Weaver J.A."/>
            <person name="Alberti F."/>
        </authorList>
    </citation>
    <scope>NUCLEOTIDE SEQUENCE [LARGE SCALE GENOMIC DNA]</scope>
    <source>
        <strain evidence="3">T-177</strain>
    </source>
</reference>
<feature type="compositionally biased region" description="Low complexity" evidence="1">
    <location>
        <begin position="347"/>
        <end position="363"/>
    </location>
</feature>
<feature type="region of interest" description="Disordered" evidence="1">
    <location>
        <begin position="334"/>
        <end position="424"/>
    </location>
</feature>
<evidence type="ECO:0000313" key="3">
    <source>
        <dbReference type="Proteomes" id="UP001556367"/>
    </source>
</evidence>
<dbReference type="EMBL" id="JASNQZ010000001">
    <property type="protein sequence ID" value="KAL0960389.1"/>
    <property type="molecule type" value="Genomic_DNA"/>
</dbReference>
<protein>
    <recommendedName>
        <fullName evidence="4">HNH nuclease domain-containing protein</fullName>
    </recommendedName>
</protein>
<dbReference type="Proteomes" id="UP001556367">
    <property type="component" value="Unassembled WGS sequence"/>
</dbReference>